<dbReference type="InterPro" id="IPR008893">
    <property type="entry name" value="WGR_domain"/>
</dbReference>
<dbReference type="InterPro" id="IPR049809">
    <property type="entry name" value="YehF/YfeS-like_WGR"/>
</dbReference>
<dbReference type="CDD" id="cd07996">
    <property type="entry name" value="WGR_MMR_like"/>
    <property type="match status" value="1"/>
</dbReference>
<dbReference type="Pfam" id="PF05406">
    <property type="entry name" value="WGR"/>
    <property type="match status" value="1"/>
</dbReference>
<dbReference type="SUPFAM" id="SSF142921">
    <property type="entry name" value="WGR domain-like"/>
    <property type="match status" value="1"/>
</dbReference>
<geneLocation type="plasmid" evidence="2 3">
    <name>pMETAL01</name>
</geneLocation>
<name>H8GRK9_METAL</name>
<feature type="domain" description="WGR" evidence="1">
    <location>
        <begin position="6"/>
        <end position="69"/>
    </location>
</feature>
<protein>
    <recommendedName>
        <fullName evidence="1">WGR domain-containing protein</fullName>
    </recommendedName>
</protein>
<keyword evidence="3" id="KW-1185">Reference proteome</keyword>
<evidence type="ECO:0000259" key="1">
    <source>
        <dbReference type="Pfam" id="PF05406"/>
    </source>
</evidence>
<dbReference type="EMBL" id="CM001476">
    <property type="protein sequence ID" value="EIC27851.1"/>
    <property type="molecule type" value="Genomic_DNA"/>
</dbReference>
<dbReference type="HOGENOM" id="CLU_185346_0_0_6"/>
<dbReference type="RefSeq" id="WP_005375214.1">
    <property type="nucleotide sequence ID" value="NZ_CM001476.1"/>
</dbReference>
<sequence>MLTPVAYLEARDPARNIHRAYSIAYGQDLFGNWIVETTYGRIGAKGRTIVTIVGNEDEALKYVQKSLKRRQTAPKRIGVGYENRQS</sequence>
<keyword evidence="2" id="KW-0614">Plasmid</keyword>
<organism evidence="2 3">
    <name type="scientific">Methylomicrobium album BG8</name>
    <dbReference type="NCBI Taxonomy" id="686340"/>
    <lineage>
        <taxon>Bacteria</taxon>
        <taxon>Pseudomonadati</taxon>
        <taxon>Pseudomonadota</taxon>
        <taxon>Gammaproteobacteria</taxon>
        <taxon>Methylococcales</taxon>
        <taxon>Methylococcaceae</taxon>
        <taxon>Methylomicrobium</taxon>
    </lineage>
</organism>
<accession>H8GRK9</accession>
<dbReference type="InterPro" id="IPR036930">
    <property type="entry name" value="WGR_dom_sf"/>
</dbReference>
<reference evidence="2 3" key="1">
    <citation type="journal article" date="2013" name="Genome Announc.">
        <title>Genome Sequence of the Obligate Gammaproteobacterial Methanotroph Methylomicrobium album Strain BG8.</title>
        <authorList>
            <person name="Kits K.D."/>
            <person name="Kalyuzhnaya M.G."/>
            <person name="Klotz M.G."/>
            <person name="Jetten M.S."/>
            <person name="Op den Camp H.J."/>
            <person name="Vuilleumier S."/>
            <person name="Bringel F."/>
            <person name="Dispirito A.A."/>
            <person name="Murrell J.C."/>
            <person name="Bruce D."/>
            <person name="Cheng J.F."/>
            <person name="Copeland A."/>
            <person name="Goodwin L."/>
            <person name="Hauser L."/>
            <person name="Lajus A."/>
            <person name="Land M.L."/>
            <person name="Lapidus A."/>
            <person name="Lucas S."/>
            <person name="Medigue C."/>
            <person name="Pitluck S."/>
            <person name="Woyke T."/>
            <person name="Zeytun A."/>
            <person name="Stein L.Y."/>
        </authorList>
    </citation>
    <scope>NUCLEOTIDE SEQUENCE [LARGE SCALE GENOMIC DNA]</scope>
    <source>
        <strain evidence="2 3">BG8</strain>
        <plasmid evidence="2">pMETAL01</plasmid>
    </source>
</reference>
<dbReference type="Proteomes" id="UP000005090">
    <property type="component" value="Plasmid pMETAL01"/>
</dbReference>
<proteinExistence type="predicted"/>
<dbReference type="AlphaFoldDB" id="H8GRK9"/>
<evidence type="ECO:0000313" key="2">
    <source>
        <dbReference type="EMBL" id="EIC27851.1"/>
    </source>
</evidence>
<gene>
    <name evidence="2" type="ORF">Metal_4020</name>
</gene>
<dbReference type="eggNOG" id="COG3831">
    <property type="taxonomic scope" value="Bacteria"/>
</dbReference>
<evidence type="ECO:0000313" key="3">
    <source>
        <dbReference type="Proteomes" id="UP000005090"/>
    </source>
</evidence>